<protein>
    <submittedName>
        <fullName evidence="1">Uncharacterized protein</fullName>
    </submittedName>
</protein>
<reference evidence="1" key="1">
    <citation type="submission" date="2021-11" db="EMBL/GenBank/DDBJ databases">
        <authorList>
            <consortium name="Genoscope - CEA"/>
            <person name="William W."/>
        </authorList>
    </citation>
    <scope>NUCLEOTIDE SEQUENCE</scope>
</reference>
<gene>
    <name evidence="1" type="ORF">PECAL_4P10810</name>
</gene>
<dbReference type="InterPro" id="IPR036291">
    <property type="entry name" value="NAD(P)-bd_dom_sf"/>
</dbReference>
<dbReference type="Proteomes" id="UP000789595">
    <property type="component" value="Unassembled WGS sequence"/>
</dbReference>
<comment type="caution">
    <text evidence="1">The sequence shown here is derived from an EMBL/GenBank/DDBJ whole genome shotgun (WGS) entry which is preliminary data.</text>
</comment>
<accession>A0A8J2WZI0</accession>
<organism evidence="1 2">
    <name type="scientific">Pelagomonas calceolata</name>
    <dbReference type="NCBI Taxonomy" id="35677"/>
    <lineage>
        <taxon>Eukaryota</taxon>
        <taxon>Sar</taxon>
        <taxon>Stramenopiles</taxon>
        <taxon>Ochrophyta</taxon>
        <taxon>Pelagophyceae</taxon>
        <taxon>Pelagomonadales</taxon>
        <taxon>Pelagomonadaceae</taxon>
        <taxon>Pelagomonas</taxon>
    </lineage>
</organism>
<sequence>MARHTRYALLIAAAAALQAPQRRRTAVTMAAVPPGGRVLAVGNGPVFLLAAKTAAKMGYKTTIVSAREELFTQLLWSEAREEPRDPNLTVLGVTRDEDVEAFNDAVANADGLIIAFDAEQTLTDTLLDVVLPATGGAKRVACLSKHLNGKGYGPFVAASKTAANKEVWAASDKQVQMYRDFENKLKSKLASREGSGLTIVRCGTLKGGGPASPDDPIPDDVPTLSEKLYDDLAKDIVNWQLLFDCDTRGVALTPGDSAEGPGLRAVFTACASDASPGDSGRVQVCQALVRSLARDDAEGKEFGVTTAAAEKHSSDAEWAAALDSVL</sequence>
<dbReference type="OrthoDB" id="195689at2759"/>
<dbReference type="AlphaFoldDB" id="A0A8J2WZI0"/>
<name>A0A8J2WZI0_9STRA</name>
<dbReference type="EMBL" id="CAKKNE010000004">
    <property type="protein sequence ID" value="CAH0373839.1"/>
    <property type="molecule type" value="Genomic_DNA"/>
</dbReference>
<dbReference type="SUPFAM" id="SSF51735">
    <property type="entry name" value="NAD(P)-binding Rossmann-fold domains"/>
    <property type="match status" value="1"/>
</dbReference>
<evidence type="ECO:0000313" key="1">
    <source>
        <dbReference type="EMBL" id="CAH0373839.1"/>
    </source>
</evidence>
<keyword evidence="2" id="KW-1185">Reference proteome</keyword>
<proteinExistence type="predicted"/>
<evidence type="ECO:0000313" key="2">
    <source>
        <dbReference type="Proteomes" id="UP000789595"/>
    </source>
</evidence>